<evidence type="ECO:0000256" key="1">
    <source>
        <dbReference type="ARBA" id="ARBA00022737"/>
    </source>
</evidence>
<dbReference type="OrthoDB" id="9991317at2759"/>
<dbReference type="PANTHER" id="PTHR44858">
    <property type="entry name" value="TETRATRICOPEPTIDE REPEAT PROTEIN 6"/>
    <property type="match status" value="1"/>
</dbReference>
<accession>A0A6A4I409</accession>
<feature type="domain" description="CHAT" evidence="3">
    <location>
        <begin position="903"/>
        <end position="1193"/>
    </location>
</feature>
<dbReference type="InterPro" id="IPR011990">
    <property type="entry name" value="TPR-like_helical_dom_sf"/>
</dbReference>
<dbReference type="Pfam" id="PF12770">
    <property type="entry name" value="CHAT"/>
    <property type="match status" value="1"/>
</dbReference>
<keyword evidence="1" id="KW-0677">Repeat</keyword>
<dbReference type="Gene3D" id="1.25.40.10">
    <property type="entry name" value="Tetratricopeptide repeat domain"/>
    <property type="match status" value="4"/>
</dbReference>
<sequence length="1194" mass="130814">MNLSSNILLKNSILSEMEGISSHSAQDKDECAELQNAINMSLEQPEAETMSDTSLNTEDQAESEKALILSMLSSEELDEAVAELHYNKSSEPISEMESLQKTIKVNELNNAAVHHPSKPGLLNNLGCAYKSRFAHLRELDDIDSAIATLKEAVKLTLDGDAHKCSWLSSLGNAYQSRFGHLGEVSDIESAIVALKEAIKLTPDGNANKLPQLDYLGSAYQLRFHHLGDLSDIESAIVALKQAVELAPDGHASKSSLLNNLGNVYHLQFVHLGELSGINNAIVTLKEAIKLTPDGHANKILQLSNLGTTYHSRFSHLRELGDIESAIVALKQAVELAADDHADKSQLLNNLGKAYHSRFGHLRELSDIESAIVALNQAVKLTPDGHHKKSGWFRDLSEVYRTRFSQLGEVSDIESAIVALKQAMELIPDGHADKYPYLSDLGIAYELRFGHLGELGDIESAIVALKQAFILSPDDHANKSLCLNNLSLVYQTRFRHLGDSDDLKTAIMALKQAIELTPDGHPSKSGLLNNLRDAYWSRVGYLGELSDLESTITALKQAVELTPDGHIKKSSWLNKLGKAYLSRFSRLGEVDDIKSAIPSDIASAIAALKQAVELTPDGFANKSRCLYDLGRAYYSQFGQSQNTIDHDSALSAFQRASLLSSALAVQAYTRFFELIPQVVWLGKKVGHRYEELPHIGRVISAAAATAISAGDLPLALEWLNEGRSIIWGQILQLRSPLDNLNDQHPQIGKELETVIQALQNAETSINIDFVHSGIKEATLEEESQKHHRMAARYEELVQHIRGLDGFTSFLKPKKFSELVSAATHGPVITVNVDEDQCDALILCHSGVIIHVPLPMFSLKQAQQLHLKLISSLHFKGVRIDHNGDRATRLGLASGGKNDHFAMILKALWLNVVHPILSKIEDILHESAADTIPHITWCPTGPLTLLPLHAAGIYGDPTERNINISDFVVSSYTTTLSALINSAPKFKQHQAKIPTVLIVSQPKTPGMSPLPGTAEEAKVIQKYTLSTHTCHLNHDAATADAVMHKMGEYDFIHFACHGIQDIDNPLDSAFALYDQRLRLKALMSLSLDNVQLAVLSACQTATGDENLPEEAVHLAAGMLAVGYPSVIATLWSIGDMEAPLIADKVYANLLGHHDNSGESKSKMTPAYALHEATKNLRKEVGETNFVKWVPFIHLGI</sequence>
<dbReference type="SUPFAM" id="SSF48452">
    <property type="entry name" value="TPR-like"/>
    <property type="match status" value="2"/>
</dbReference>
<dbReference type="Proteomes" id="UP000799118">
    <property type="component" value="Unassembled WGS sequence"/>
</dbReference>
<dbReference type="InterPro" id="IPR050498">
    <property type="entry name" value="Ycf3"/>
</dbReference>
<dbReference type="PANTHER" id="PTHR44858:SF1">
    <property type="entry name" value="UDP-N-ACETYLGLUCOSAMINE--PEPTIDE N-ACETYLGLUCOSAMINYLTRANSFERASE SPINDLY-RELATED"/>
    <property type="match status" value="1"/>
</dbReference>
<organism evidence="4 5">
    <name type="scientific">Gymnopus androsaceus JB14</name>
    <dbReference type="NCBI Taxonomy" id="1447944"/>
    <lineage>
        <taxon>Eukaryota</taxon>
        <taxon>Fungi</taxon>
        <taxon>Dikarya</taxon>
        <taxon>Basidiomycota</taxon>
        <taxon>Agaricomycotina</taxon>
        <taxon>Agaricomycetes</taxon>
        <taxon>Agaricomycetidae</taxon>
        <taxon>Agaricales</taxon>
        <taxon>Marasmiineae</taxon>
        <taxon>Omphalotaceae</taxon>
        <taxon>Gymnopus</taxon>
    </lineage>
</organism>
<dbReference type="AlphaFoldDB" id="A0A6A4I409"/>
<dbReference type="InterPro" id="IPR024983">
    <property type="entry name" value="CHAT_dom"/>
</dbReference>
<keyword evidence="2" id="KW-0802">TPR repeat</keyword>
<gene>
    <name evidence="4" type="ORF">BT96DRAFT_1080156</name>
</gene>
<evidence type="ECO:0000313" key="4">
    <source>
        <dbReference type="EMBL" id="KAE9403515.1"/>
    </source>
</evidence>
<evidence type="ECO:0000259" key="3">
    <source>
        <dbReference type="Pfam" id="PF12770"/>
    </source>
</evidence>
<name>A0A6A4I409_9AGAR</name>
<evidence type="ECO:0000256" key="2">
    <source>
        <dbReference type="ARBA" id="ARBA00022803"/>
    </source>
</evidence>
<reference evidence="4" key="1">
    <citation type="journal article" date="2019" name="Environ. Microbiol.">
        <title>Fungal ecological strategies reflected in gene transcription - a case study of two litter decomposers.</title>
        <authorList>
            <person name="Barbi F."/>
            <person name="Kohler A."/>
            <person name="Barry K."/>
            <person name="Baskaran P."/>
            <person name="Daum C."/>
            <person name="Fauchery L."/>
            <person name="Ihrmark K."/>
            <person name="Kuo A."/>
            <person name="LaButti K."/>
            <person name="Lipzen A."/>
            <person name="Morin E."/>
            <person name="Grigoriev I.V."/>
            <person name="Henrissat B."/>
            <person name="Lindahl B."/>
            <person name="Martin F."/>
        </authorList>
    </citation>
    <scope>NUCLEOTIDE SEQUENCE</scope>
    <source>
        <strain evidence="4">JB14</strain>
    </source>
</reference>
<evidence type="ECO:0000313" key="5">
    <source>
        <dbReference type="Proteomes" id="UP000799118"/>
    </source>
</evidence>
<protein>
    <submittedName>
        <fullName evidence="4">TPR-like protein</fullName>
    </submittedName>
</protein>
<dbReference type="EMBL" id="ML769424">
    <property type="protein sequence ID" value="KAE9403515.1"/>
    <property type="molecule type" value="Genomic_DNA"/>
</dbReference>
<keyword evidence="5" id="KW-1185">Reference proteome</keyword>
<proteinExistence type="predicted"/>